<dbReference type="GO" id="GO:0051205">
    <property type="term" value="P:protein insertion into membrane"/>
    <property type="evidence" value="ECO:0007669"/>
    <property type="project" value="TreeGrafter"/>
</dbReference>
<dbReference type="CDD" id="cd15830">
    <property type="entry name" value="BamD"/>
    <property type="match status" value="1"/>
</dbReference>
<gene>
    <name evidence="9" type="ORF">AKJ08_0604</name>
</gene>
<dbReference type="EMBL" id="CP012332">
    <property type="protein sequence ID" value="AKU90217.1"/>
    <property type="molecule type" value="Genomic_DNA"/>
</dbReference>
<keyword evidence="10" id="KW-1185">Reference proteome</keyword>
<dbReference type="GO" id="GO:1990063">
    <property type="term" value="C:Bam protein complex"/>
    <property type="evidence" value="ECO:0007669"/>
    <property type="project" value="TreeGrafter"/>
</dbReference>
<keyword evidence="5 9" id="KW-0449">Lipoprotein</keyword>
<name>A0A0K1P9P4_9BACT</name>
<accession>A0A0K1P9P4</accession>
<dbReference type="PANTHER" id="PTHR37423:SF1">
    <property type="entry name" value="OUTER MEMBRANE PROTEIN ASSEMBLY FACTOR BAMD"/>
    <property type="match status" value="1"/>
</dbReference>
<dbReference type="Gene3D" id="1.25.40.10">
    <property type="entry name" value="Tetratricopeptide repeat domain"/>
    <property type="match status" value="1"/>
</dbReference>
<dbReference type="PANTHER" id="PTHR37423">
    <property type="entry name" value="SOLUBLE LYTIC MUREIN TRANSGLYCOSYLASE-RELATED"/>
    <property type="match status" value="1"/>
</dbReference>
<evidence type="ECO:0000256" key="1">
    <source>
        <dbReference type="ARBA" id="ARBA00022729"/>
    </source>
</evidence>
<evidence type="ECO:0000256" key="5">
    <source>
        <dbReference type="ARBA" id="ARBA00023288"/>
    </source>
</evidence>
<dbReference type="InterPro" id="IPR019734">
    <property type="entry name" value="TPR_rpt"/>
</dbReference>
<evidence type="ECO:0000256" key="4">
    <source>
        <dbReference type="ARBA" id="ARBA00023237"/>
    </source>
</evidence>
<dbReference type="InterPro" id="IPR017689">
    <property type="entry name" value="BamD"/>
</dbReference>
<dbReference type="AlphaFoldDB" id="A0A0K1P9P4"/>
<dbReference type="STRING" id="1391653.AKJ08_0604"/>
<proteinExistence type="inferred from homology"/>
<keyword evidence="1 7" id="KW-0732">Signal</keyword>
<dbReference type="SUPFAM" id="SSF48452">
    <property type="entry name" value="TPR-like"/>
    <property type="match status" value="1"/>
</dbReference>
<evidence type="ECO:0000259" key="8">
    <source>
        <dbReference type="Pfam" id="PF13525"/>
    </source>
</evidence>
<protein>
    <submittedName>
        <fullName evidence="9">Putative component of the lipoprotein assembly complex (Forms a complex with YaeT, YfgL, and NlpB)</fullName>
    </submittedName>
</protein>
<feature type="region of interest" description="Disordered" evidence="6">
    <location>
        <begin position="251"/>
        <end position="277"/>
    </location>
</feature>
<keyword evidence="2" id="KW-0472">Membrane</keyword>
<dbReference type="Pfam" id="PF13525">
    <property type="entry name" value="YfiO"/>
    <property type="match status" value="1"/>
</dbReference>
<dbReference type="InterPro" id="IPR011990">
    <property type="entry name" value="TPR-like_helical_dom_sf"/>
</dbReference>
<dbReference type="PROSITE" id="PS51257">
    <property type="entry name" value="PROKAR_LIPOPROTEIN"/>
    <property type="match status" value="1"/>
</dbReference>
<keyword evidence="3" id="KW-0564">Palmitate</keyword>
<feature type="chain" id="PRO_5008990384" evidence="7">
    <location>
        <begin position="32"/>
        <end position="277"/>
    </location>
</feature>
<dbReference type="SMART" id="SM00028">
    <property type="entry name" value="TPR"/>
    <property type="match status" value="3"/>
</dbReference>
<keyword evidence="4" id="KW-0998">Cell outer membrane</keyword>
<dbReference type="InterPro" id="IPR039565">
    <property type="entry name" value="BamD-like"/>
</dbReference>
<evidence type="ECO:0000256" key="2">
    <source>
        <dbReference type="ARBA" id="ARBA00023136"/>
    </source>
</evidence>
<dbReference type="NCBIfam" id="TIGR03302">
    <property type="entry name" value="OM_YfiO"/>
    <property type="match status" value="1"/>
</dbReference>
<sequence length="277" mass="31185">MYASPMRRNALPVVLLAASLCLALSSGCAHEQAVAKSGYSEDAQAAYEEAVSALESKNFEQAILAFEQIRSKFPYSSYAALSELRIADAEFGRGRWLEAIDSYQAFVKFHPDHPQVDWATFRIGESHFRAIPSSFFLFPSASERDQTEVRAAKTSLTDFVSRFPKSEYLPRAKEELQEVMGLLARHELYAARFYASREHWAGAAGRYRYLLQNYPGSPYETDATLGLAEALAKLGEHDRAKELLDAVEAAHPHTEEGRKAREMQRMMEKAPNPPEKR</sequence>
<feature type="signal peptide" evidence="7">
    <location>
        <begin position="1"/>
        <end position="31"/>
    </location>
</feature>
<dbReference type="KEGG" id="vin:AKJ08_0604"/>
<dbReference type="Proteomes" id="UP000055590">
    <property type="component" value="Chromosome"/>
</dbReference>
<dbReference type="HAMAP" id="MF_00922">
    <property type="entry name" value="OM_assembly_BamD"/>
    <property type="match status" value="1"/>
</dbReference>
<evidence type="ECO:0000256" key="6">
    <source>
        <dbReference type="SAM" id="MobiDB-lite"/>
    </source>
</evidence>
<organism evidence="9 10">
    <name type="scientific">Vulgatibacter incomptus</name>
    <dbReference type="NCBI Taxonomy" id="1391653"/>
    <lineage>
        <taxon>Bacteria</taxon>
        <taxon>Pseudomonadati</taxon>
        <taxon>Myxococcota</taxon>
        <taxon>Myxococcia</taxon>
        <taxon>Myxococcales</taxon>
        <taxon>Cystobacterineae</taxon>
        <taxon>Vulgatibacteraceae</taxon>
        <taxon>Vulgatibacter</taxon>
    </lineage>
</organism>
<evidence type="ECO:0000313" key="9">
    <source>
        <dbReference type="EMBL" id="AKU90217.1"/>
    </source>
</evidence>
<evidence type="ECO:0000313" key="10">
    <source>
        <dbReference type="Proteomes" id="UP000055590"/>
    </source>
</evidence>
<evidence type="ECO:0000256" key="7">
    <source>
        <dbReference type="SAM" id="SignalP"/>
    </source>
</evidence>
<feature type="domain" description="Outer membrane lipoprotein BamD-like" evidence="8">
    <location>
        <begin position="42"/>
        <end position="242"/>
    </location>
</feature>
<reference evidence="9 10" key="1">
    <citation type="submission" date="2015-08" db="EMBL/GenBank/DDBJ databases">
        <authorList>
            <person name="Babu N.S."/>
            <person name="Beckwith C.J."/>
            <person name="Beseler K.G."/>
            <person name="Brison A."/>
            <person name="Carone J.V."/>
            <person name="Caskin T.P."/>
            <person name="Diamond M."/>
            <person name="Durham M.E."/>
            <person name="Foxe J.M."/>
            <person name="Go M."/>
            <person name="Henderson B.A."/>
            <person name="Jones I.B."/>
            <person name="McGettigan J.A."/>
            <person name="Micheletti S.J."/>
            <person name="Nasrallah M.E."/>
            <person name="Ortiz D."/>
            <person name="Piller C.R."/>
            <person name="Privatt S.R."/>
            <person name="Schneider S.L."/>
            <person name="Sharp S."/>
            <person name="Smith T.C."/>
            <person name="Stanton J.D."/>
            <person name="Ullery H.E."/>
            <person name="Wilson R.J."/>
            <person name="Serrano M.G."/>
            <person name="Buck G."/>
            <person name="Lee V."/>
            <person name="Wang Y."/>
            <person name="Carvalho R."/>
            <person name="Voegtly L."/>
            <person name="Shi R."/>
            <person name="Duckworth R."/>
            <person name="Johnson A."/>
            <person name="Loviza R."/>
            <person name="Walstead R."/>
            <person name="Shah Z."/>
            <person name="Kiflezghi M."/>
            <person name="Wade K."/>
            <person name="Ball S.L."/>
            <person name="Bradley K.W."/>
            <person name="Asai D.J."/>
            <person name="Bowman C.A."/>
            <person name="Russell D.A."/>
            <person name="Pope W.H."/>
            <person name="Jacobs-Sera D."/>
            <person name="Hendrix R.W."/>
            <person name="Hatfull G.F."/>
        </authorList>
    </citation>
    <scope>NUCLEOTIDE SEQUENCE [LARGE SCALE GENOMIC DNA]</scope>
    <source>
        <strain evidence="9 10">DSM 27710</strain>
    </source>
</reference>
<evidence type="ECO:0000256" key="3">
    <source>
        <dbReference type="ARBA" id="ARBA00023139"/>
    </source>
</evidence>